<evidence type="ECO:0000313" key="5">
    <source>
        <dbReference type="EMBL" id="TCC91643.1"/>
    </source>
</evidence>
<dbReference type="Proteomes" id="UP000292884">
    <property type="component" value="Unassembled WGS sequence"/>
</dbReference>
<dbReference type="Pfam" id="PF04616">
    <property type="entry name" value="Glyco_hydro_43"/>
    <property type="match status" value="1"/>
</dbReference>
<dbReference type="PANTHER" id="PTHR22925:SF3">
    <property type="entry name" value="GLYCOSYL HYDROLASE FAMILY PROTEIN 43"/>
    <property type="match status" value="1"/>
</dbReference>
<keyword evidence="6" id="KW-1185">Reference proteome</keyword>
<dbReference type="PANTHER" id="PTHR22925">
    <property type="entry name" value="GLYCOSYL HYDROLASE 43 FAMILY MEMBER"/>
    <property type="match status" value="1"/>
</dbReference>
<dbReference type="OrthoDB" id="273314at2"/>
<accession>A0A4R0MXN1</accession>
<dbReference type="InterPro" id="IPR006710">
    <property type="entry name" value="Glyco_hydro_43"/>
</dbReference>
<gene>
    <name evidence="5" type="ORF">EZ428_07730</name>
</gene>
<sequence length="531" mass="59857">MKKQIGYSFIVSIFFVLTIVQIVNAQSNNIKNDVFWKTKDGKPINSQGGGIFKFADPKTGIKKYYWYGVNYAEADKYRIDPSVTQPRATFESVTCYSSTDLVNWTFENDVLTKSETNKTSKTWVGRLGVAYIKQLKKYAMFVQHGGKVLITVSDSLAGEFTWHQEISMMEMIGTSNTGDQTVFTDEDTGKSYLVYSYGKGRNKIYVSEIGVKEGKVNLLDCTQIFKGESREGNCMFKYNGKYYMFASNIYGWDGSLAYYLVADNIRGPYTPTNQMLVMKGSEADYAHVTQTGFFVNVKGSEQETVIYCGDRWADFAGNGLGYNQWFPISFDGKTPYFNSLNSWDLNAKTGKWNVAKDNDHVKNGSFEADRKRIPSVVKPVQTQLTGWVTQIIEGNKISLDSVQSPDLNHFNTEADRKEVIGEKSLYINDKVNFKRKVSQIITSSPYVKLADGTYTLTAKIKNNNGFNKLEMYALSNGKTFNYLIKEANADWQSITIKNIIVKFGKVEIGFLADGKANAFCRVDDVSLVKAL</sequence>
<dbReference type="GO" id="GO:0005975">
    <property type="term" value="P:carbohydrate metabolic process"/>
    <property type="evidence" value="ECO:0007669"/>
    <property type="project" value="InterPro"/>
</dbReference>
<name>A0A4R0MXN1_9SPHI</name>
<evidence type="ECO:0000313" key="6">
    <source>
        <dbReference type="Proteomes" id="UP000292884"/>
    </source>
</evidence>
<evidence type="ECO:0000256" key="4">
    <source>
        <dbReference type="RuleBase" id="RU361187"/>
    </source>
</evidence>
<reference evidence="5 6" key="1">
    <citation type="submission" date="2019-02" db="EMBL/GenBank/DDBJ databases">
        <title>Pedobacter sp. RP-1-13 sp. nov., isolated from Arctic soil.</title>
        <authorList>
            <person name="Dahal R.H."/>
        </authorList>
    </citation>
    <scope>NUCLEOTIDE SEQUENCE [LARGE SCALE GENOMIC DNA]</scope>
    <source>
        <strain evidence="5 6">RP-1-13</strain>
    </source>
</reference>
<comment type="caution">
    <text evidence="5">The sequence shown here is derived from an EMBL/GenBank/DDBJ whole genome shotgun (WGS) entry which is preliminary data.</text>
</comment>
<keyword evidence="2 4" id="KW-0378">Hydrolase</keyword>
<dbReference type="AlphaFoldDB" id="A0A4R0MXN1"/>
<dbReference type="InterPro" id="IPR023296">
    <property type="entry name" value="Glyco_hydro_beta-prop_sf"/>
</dbReference>
<organism evidence="5 6">
    <name type="scientific">Pedobacter frigiditerrae</name>
    <dbReference type="NCBI Taxonomy" id="2530452"/>
    <lineage>
        <taxon>Bacteria</taxon>
        <taxon>Pseudomonadati</taxon>
        <taxon>Bacteroidota</taxon>
        <taxon>Sphingobacteriia</taxon>
        <taxon>Sphingobacteriales</taxon>
        <taxon>Sphingobacteriaceae</taxon>
        <taxon>Pedobacter</taxon>
    </lineage>
</organism>
<comment type="similarity">
    <text evidence="1 4">Belongs to the glycosyl hydrolase 43 family.</text>
</comment>
<dbReference type="EMBL" id="SJSK01000002">
    <property type="protein sequence ID" value="TCC91643.1"/>
    <property type="molecule type" value="Genomic_DNA"/>
</dbReference>
<evidence type="ECO:0000256" key="3">
    <source>
        <dbReference type="ARBA" id="ARBA00023295"/>
    </source>
</evidence>
<proteinExistence type="inferred from homology"/>
<dbReference type="CDD" id="cd18823">
    <property type="entry name" value="GH43_RcAra43A-like"/>
    <property type="match status" value="1"/>
</dbReference>
<evidence type="ECO:0000256" key="2">
    <source>
        <dbReference type="ARBA" id="ARBA00022801"/>
    </source>
</evidence>
<dbReference type="Gene3D" id="2.115.10.20">
    <property type="entry name" value="Glycosyl hydrolase domain, family 43"/>
    <property type="match status" value="1"/>
</dbReference>
<dbReference type="GO" id="GO:0004553">
    <property type="term" value="F:hydrolase activity, hydrolyzing O-glycosyl compounds"/>
    <property type="evidence" value="ECO:0007669"/>
    <property type="project" value="InterPro"/>
</dbReference>
<dbReference type="SUPFAM" id="SSF75005">
    <property type="entry name" value="Arabinanase/levansucrase/invertase"/>
    <property type="match status" value="1"/>
</dbReference>
<evidence type="ECO:0000256" key="1">
    <source>
        <dbReference type="ARBA" id="ARBA00009865"/>
    </source>
</evidence>
<dbReference type="RefSeq" id="WP_131552582.1">
    <property type="nucleotide sequence ID" value="NZ_SJSK01000002.1"/>
</dbReference>
<protein>
    <submittedName>
        <fullName evidence="5">Beta-xylosidase</fullName>
    </submittedName>
</protein>
<keyword evidence="3 4" id="KW-0326">Glycosidase</keyword>